<evidence type="ECO:0000313" key="1">
    <source>
        <dbReference type="EnsemblPlants" id="TuG1812G0100003279.01.T01.cds453890"/>
    </source>
</evidence>
<evidence type="ECO:0000313" key="2">
    <source>
        <dbReference type="Proteomes" id="UP000015106"/>
    </source>
</evidence>
<dbReference type="Gramene" id="TuG1812G0100003279.01.T01">
    <property type="protein sequence ID" value="TuG1812G0100003279.01.T01.cds453890"/>
    <property type="gene ID" value="TuG1812G0100003279.01"/>
</dbReference>
<organism evidence="1 2">
    <name type="scientific">Triticum urartu</name>
    <name type="common">Red wild einkorn</name>
    <name type="synonym">Crithodium urartu</name>
    <dbReference type="NCBI Taxonomy" id="4572"/>
    <lineage>
        <taxon>Eukaryota</taxon>
        <taxon>Viridiplantae</taxon>
        <taxon>Streptophyta</taxon>
        <taxon>Embryophyta</taxon>
        <taxon>Tracheophyta</taxon>
        <taxon>Spermatophyta</taxon>
        <taxon>Magnoliopsida</taxon>
        <taxon>Liliopsida</taxon>
        <taxon>Poales</taxon>
        <taxon>Poaceae</taxon>
        <taxon>BOP clade</taxon>
        <taxon>Pooideae</taxon>
        <taxon>Triticodae</taxon>
        <taxon>Triticeae</taxon>
        <taxon>Triticinae</taxon>
        <taxon>Triticum</taxon>
    </lineage>
</organism>
<evidence type="ECO:0008006" key="3">
    <source>
        <dbReference type="Google" id="ProtNLM"/>
    </source>
</evidence>
<dbReference type="InterPro" id="IPR052343">
    <property type="entry name" value="Retrotransposon-Effector_Assoc"/>
</dbReference>
<reference evidence="1" key="2">
    <citation type="submission" date="2018-03" db="EMBL/GenBank/DDBJ databases">
        <title>The Triticum urartu genome reveals the dynamic nature of wheat genome evolution.</title>
        <authorList>
            <person name="Ling H."/>
            <person name="Ma B."/>
            <person name="Shi X."/>
            <person name="Liu H."/>
            <person name="Dong L."/>
            <person name="Sun H."/>
            <person name="Cao Y."/>
            <person name="Gao Q."/>
            <person name="Zheng S."/>
            <person name="Li Y."/>
            <person name="Yu Y."/>
            <person name="Du H."/>
            <person name="Qi M."/>
            <person name="Li Y."/>
            <person name="Yu H."/>
            <person name="Cui Y."/>
            <person name="Wang N."/>
            <person name="Chen C."/>
            <person name="Wu H."/>
            <person name="Zhao Y."/>
            <person name="Zhang J."/>
            <person name="Li Y."/>
            <person name="Zhou W."/>
            <person name="Zhang B."/>
            <person name="Hu W."/>
            <person name="Eijk M."/>
            <person name="Tang J."/>
            <person name="Witsenboer H."/>
            <person name="Zhao S."/>
            <person name="Li Z."/>
            <person name="Zhang A."/>
            <person name="Wang D."/>
            <person name="Liang C."/>
        </authorList>
    </citation>
    <scope>NUCLEOTIDE SEQUENCE [LARGE SCALE GENOMIC DNA]</scope>
    <source>
        <strain evidence="1">cv. G1812</strain>
    </source>
</reference>
<dbReference type="Proteomes" id="UP000015106">
    <property type="component" value="Chromosome 1"/>
</dbReference>
<dbReference type="PANTHER" id="PTHR46890">
    <property type="entry name" value="NON-LTR RETROLELEMENT REVERSE TRANSCRIPTASE-LIKE PROTEIN-RELATED"/>
    <property type="match status" value="1"/>
</dbReference>
<keyword evidence="2" id="KW-1185">Reference proteome</keyword>
<reference evidence="2" key="1">
    <citation type="journal article" date="2013" name="Nature">
        <title>Draft genome of the wheat A-genome progenitor Triticum urartu.</title>
        <authorList>
            <person name="Ling H.Q."/>
            <person name="Zhao S."/>
            <person name="Liu D."/>
            <person name="Wang J."/>
            <person name="Sun H."/>
            <person name="Zhang C."/>
            <person name="Fan H."/>
            <person name="Li D."/>
            <person name="Dong L."/>
            <person name="Tao Y."/>
            <person name="Gao C."/>
            <person name="Wu H."/>
            <person name="Li Y."/>
            <person name="Cui Y."/>
            <person name="Guo X."/>
            <person name="Zheng S."/>
            <person name="Wang B."/>
            <person name="Yu K."/>
            <person name="Liang Q."/>
            <person name="Yang W."/>
            <person name="Lou X."/>
            <person name="Chen J."/>
            <person name="Feng M."/>
            <person name="Jian J."/>
            <person name="Zhang X."/>
            <person name="Luo G."/>
            <person name="Jiang Y."/>
            <person name="Liu J."/>
            <person name="Wang Z."/>
            <person name="Sha Y."/>
            <person name="Zhang B."/>
            <person name="Wu H."/>
            <person name="Tang D."/>
            <person name="Shen Q."/>
            <person name="Xue P."/>
            <person name="Zou S."/>
            <person name="Wang X."/>
            <person name="Liu X."/>
            <person name="Wang F."/>
            <person name="Yang Y."/>
            <person name="An X."/>
            <person name="Dong Z."/>
            <person name="Zhang K."/>
            <person name="Zhang X."/>
            <person name="Luo M.C."/>
            <person name="Dvorak J."/>
            <person name="Tong Y."/>
            <person name="Wang J."/>
            <person name="Yang H."/>
            <person name="Li Z."/>
            <person name="Wang D."/>
            <person name="Zhang A."/>
            <person name="Wang J."/>
        </authorList>
    </citation>
    <scope>NUCLEOTIDE SEQUENCE</scope>
    <source>
        <strain evidence="2">cv. G1812</strain>
    </source>
</reference>
<accession>A0A8R7K2F5</accession>
<dbReference type="AlphaFoldDB" id="A0A8R7K2F5"/>
<protein>
    <recommendedName>
        <fullName evidence="3">Reverse transcriptase domain-containing protein</fullName>
    </recommendedName>
</protein>
<proteinExistence type="predicted"/>
<dbReference type="PANTHER" id="PTHR46890:SF48">
    <property type="entry name" value="RNA-DIRECTED DNA POLYMERASE"/>
    <property type="match status" value="1"/>
</dbReference>
<reference evidence="1" key="3">
    <citation type="submission" date="2022-06" db="UniProtKB">
        <authorList>
            <consortium name="EnsemblPlants"/>
        </authorList>
    </citation>
    <scope>IDENTIFICATION</scope>
</reference>
<dbReference type="EnsemblPlants" id="TuG1812G0100003279.01.T01">
    <property type="protein sequence ID" value="TuG1812G0100003279.01.T01.cds453890"/>
    <property type="gene ID" value="TuG1812G0100003279.01"/>
</dbReference>
<name>A0A8R7K2F5_TRIUA</name>
<sequence>MLQKNVLHIVERAESAKTINNTILVLIMKVSNPSKLSQFRPISLCIVVQKIASKVLANCLEKILPNIISEEQSDFVLGWLINNNIISAYECLHY</sequence>